<dbReference type="Proteomes" id="UP000249287">
    <property type="component" value="Segment"/>
</dbReference>
<accession>A0A2U7UC52</accession>
<keyword evidence="1" id="KW-0812">Transmembrane</keyword>
<dbReference type="Pfam" id="PF19232">
    <property type="entry name" value="DUF5885"/>
    <property type="match status" value="1"/>
</dbReference>
<reference evidence="2" key="1">
    <citation type="journal article" date="2018" name="Nat. Commun.">
        <title>Diversity and evolution of the emerging Pandoraviridae family.</title>
        <authorList>
            <person name="Legendre M."/>
            <person name="Fabre E."/>
            <person name="Poirot O."/>
            <person name="Jeudy S."/>
            <person name="Lartigue A."/>
            <person name="Alempic J.M."/>
            <person name="Beucher L."/>
            <person name="Philippe N."/>
            <person name="Bertaux L."/>
            <person name="Christo-Foroux E."/>
            <person name="Labadie K."/>
            <person name="Coute Y."/>
            <person name="Abergel C."/>
            <person name="Claverie J.M."/>
        </authorList>
    </citation>
    <scope>NUCLEOTIDE SEQUENCE [LARGE SCALE GENOMIC DNA]</scope>
    <source>
        <strain evidence="2">Neocaledonia</strain>
    </source>
</reference>
<dbReference type="EMBL" id="MG011690">
    <property type="protein sequence ID" value="AVK76016.1"/>
    <property type="molecule type" value="Genomic_DNA"/>
</dbReference>
<protein>
    <submittedName>
        <fullName evidence="2">Uncharacterized protein</fullName>
    </submittedName>
</protein>
<dbReference type="InterPro" id="IPR045367">
    <property type="entry name" value="DUF5885"/>
</dbReference>
<gene>
    <name evidence="2" type="ORF">pneo_cds_409</name>
</gene>
<keyword evidence="1" id="KW-1133">Transmembrane helix</keyword>
<keyword evidence="1" id="KW-0472">Membrane</keyword>
<evidence type="ECO:0000313" key="2">
    <source>
        <dbReference type="EMBL" id="AVK76016.1"/>
    </source>
</evidence>
<proteinExistence type="predicted"/>
<dbReference type="RefSeq" id="YP_009482019.1">
    <property type="nucleotide sequence ID" value="NC_037666.1"/>
</dbReference>
<dbReference type="KEGG" id="vg:36842729"/>
<sequence>MNTTRMGGVPVPTPQETLAHHERLLWALLAVVGLLAVVLGVLYWEQRSKANPPGFRPCRPECAATQVCINGTCRAPTFACTSAEDCPLCTDCVQTGVGSDAVSRCVPVANCCNGATCALGQYCANGQCRLVPGACRADADCAPGETCDTATATCRRQ</sequence>
<feature type="transmembrane region" description="Helical" evidence="1">
    <location>
        <begin position="24"/>
        <end position="44"/>
    </location>
</feature>
<organism evidence="2">
    <name type="scientific">Pandoravirus neocaledonia</name>
    <dbReference type="NCBI Taxonomy" id="2107708"/>
    <lineage>
        <taxon>Viruses</taxon>
        <taxon>Pandoravirus</taxon>
    </lineage>
</organism>
<dbReference type="GeneID" id="36842729"/>
<name>A0A2U7UC52_9VIRU</name>
<evidence type="ECO:0000256" key="1">
    <source>
        <dbReference type="SAM" id="Phobius"/>
    </source>
</evidence>